<protein>
    <recommendedName>
        <fullName evidence="3">Helicase XPB/Ssl2 N-terminal domain-containing protein</fullName>
    </recommendedName>
</protein>
<dbReference type="RefSeq" id="WP_190404892.1">
    <property type="nucleotide sequence ID" value="NZ_JACJQB010000077.1"/>
</dbReference>
<reference evidence="1 2" key="1">
    <citation type="journal article" date="2020" name="ISME J.">
        <title>Comparative genomics reveals insights into cyanobacterial evolution and habitat adaptation.</title>
        <authorList>
            <person name="Chen M.Y."/>
            <person name="Teng W.K."/>
            <person name="Zhao L."/>
            <person name="Hu C.X."/>
            <person name="Zhou Y.K."/>
            <person name="Han B.P."/>
            <person name="Song L.R."/>
            <person name="Shu W.S."/>
        </authorList>
    </citation>
    <scope>NUCLEOTIDE SEQUENCE [LARGE SCALE GENOMIC DNA]</scope>
    <source>
        <strain evidence="1 2">FACHB-723</strain>
    </source>
</reference>
<accession>A0ABR8A1M4</accession>
<dbReference type="Proteomes" id="UP000642094">
    <property type="component" value="Unassembled WGS sequence"/>
</dbReference>
<evidence type="ECO:0000313" key="2">
    <source>
        <dbReference type="Proteomes" id="UP000642094"/>
    </source>
</evidence>
<evidence type="ECO:0008006" key="3">
    <source>
        <dbReference type="Google" id="ProtNLM"/>
    </source>
</evidence>
<proteinExistence type="predicted"/>
<evidence type="ECO:0000313" key="1">
    <source>
        <dbReference type="EMBL" id="MBD2190087.1"/>
    </source>
</evidence>
<organism evidence="1 2">
    <name type="scientific">Pseudanabaena mucicola FACHB-723</name>
    <dbReference type="NCBI Taxonomy" id="2692860"/>
    <lineage>
        <taxon>Bacteria</taxon>
        <taxon>Bacillati</taxon>
        <taxon>Cyanobacteriota</taxon>
        <taxon>Cyanophyceae</taxon>
        <taxon>Pseudanabaenales</taxon>
        <taxon>Pseudanabaenaceae</taxon>
        <taxon>Pseudanabaena</taxon>
    </lineage>
</organism>
<gene>
    <name evidence="1" type="ORF">H6F41_18350</name>
</gene>
<keyword evidence="2" id="KW-1185">Reference proteome</keyword>
<comment type="caution">
    <text evidence="1">The sequence shown here is derived from an EMBL/GenBank/DDBJ whole genome shotgun (WGS) entry which is preliminary data.</text>
</comment>
<name>A0ABR8A1M4_9CYAN</name>
<dbReference type="EMBL" id="JACJQB010000077">
    <property type="protein sequence ID" value="MBD2190087.1"/>
    <property type="molecule type" value="Genomic_DNA"/>
</dbReference>
<sequence length="616" mass="69347">MPRKQTVEIVPSLQQALESKTVDELKKLYTLLSLDQRLTRKADFVTAILQQIEGTKIKQIWQKLDKLQKAAIAEVVHSSGNDYRVDSFVAKYGQKPNFGTGDRYSYSYQPSLLSLFFYQGVMPSDLKQTLKDFVPKPQATCLKEVSDTIPDRFLVRQQKYWNAQEYEVPLTVCEMEQVAQKDLLSVLRLIQSGKVSVSDKTSLPSGATVKAITTILLGGDFYDDQQRKLEAQYTYTSPEDDIGSVKAFAWTALLQVANMAELAGKKLVLTKAGLKALQEPPVKTLQTLWKRWLKNTTFDEFRRIDEIKGQTGKGARGMTAVAGRREVIAKALSECPVGKWVQFDDFSKYMVATRQLFEVTHDPYNLYICEFGYGNLGYEGSHDWHILQERYMRCLLFEYAATLGLLDVAYVDPGVTWRDFGDLWGTDDLNFLSRYDGLIYFRLTALGAYCLGLTEKYQPAAIAHSQTLRVLPNLEIVASGTGLNISDALVLDLYTQRIADTIWRLDLDKLLTAIEDGHQVTELKQLLEQNSSEPLPESVQEFLSDASEKATSLRDLGEARLIECASSHLASLIANDLLTKKYCQLAGSRALVVLAVNEGKFRKALRQIGYALPPVR</sequence>